<evidence type="ECO:0008006" key="4">
    <source>
        <dbReference type="Google" id="ProtNLM"/>
    </source>
</evidence>
<dbReference type="PANTHER" id="PTHR13211:SF0">
    <property type="entry name" value="TELOMERASE CAJAL BODY PROTEIN 1"/>
    <property type="match status" value="1"/>
</dbReference>
<dbReference type="InterPro" id="IPR015943">
    <property type="entry name" value="WD40/YVTN_repeat-like_dom_sf"/>
</dbReference>
<dbReference type="SUPFAM" id="SSF50978">
    <property type="entry name" value="WD40 repeat-like"/>
    <property type="match status" value="1"/>
</dbReference>
<dbReference type="InterPro" id="IPR051150">
    <property type="entry name" value="SWT21/TCAB1_mRNA_Telomere"/>
</dbReference>
<evidence type="ECO:0000313" key="2">
    <source>
        <dbReference type="EMBL" id="TWU72776.1"/>
    </source>
</evidence>
<organism evidence="2 3">
    <name type="scientific">Metarhizium rileyi (strain RCEF 4871)</name>
    <name type="common">Nomuraea rileyi</name>
    <dbReference type="NCBI Taxonomy" id="1649241"/>
    <lineage>
        <taxon>Eukaryota</taxon>
        <taxon>Fungi</taxon>
        <taxon>Dikarya</taxon>
        <taxon>Ascomycota</taxon>
        <taxon>Pezizomycotina</taxon>
        <taxon>Sordariomycetes</taxon>
        <taxon>Hypocreomycetidae</taxon>
        <taxon>Hypocreales</taxon>
        <taxon>Clavicipitaceae</taxon>
        <taxon>Metarhizium</taxon>
    </lineage>
</organism>
<gene>
    <name evidence="2" type="ORF">ED733_003342</name>
</gene>
<dbReference type="Proteomes" id="UP000317257">
    <property type="component" value="Unassembled WGS sequence"/>
</dbReference>
<proteinExistence type="predicted"/>
<dbReference type="AlphaFoldDB" id="A0A5C6G9W3"/>
<dbReference type="EMBL" id="SBHS01000024">
    <property type="protein sequence ID" value="TWU72776.1"/>
    <property type="molecule type" value="Genomic_DNA"/>
</dbReference>
<name>A0A5C6G9W3_METRR</name>
<dbReference type="InterPro" id="IPR036322">
    <property type="entry name" value="WD40_repeat_dom_sf"/>
</dbReference>
<dbReference type="Gene3D" id="2.130.10.10">
    <property type="entry name" value="YVTN repeat-like/Quinoprotein amine dehydrogenase"/>
    <property type="match status" value="1"/>
</dbReference>
<evidence type="ECO:0000313" key="3">
    <source>
        <dbReference type="Proteomes" id="UP000317257"/>
    </source>
</evidence>
<feature type="region of interest" description="Disordered" evidence="1">
    <location>
        <begin position="1"/>
        <end position="22"/>
    </location>
</feature>
<reference evidence="3" key="1">
    <citation type="submission" date="2018-12" db="EMBL/GenBank/DDBJ databases">
        <title>The complete genome of Metarhizium rileyi, a key fungal pathogen of Lepidoptera.</title>
        <authorList>
            <person name="Binneck E."/>
            <person name="Lastra C.C.L."/>
            <person name="Sosa-Gomez D.R."/>
        </authorList>
    </citation>
    <scope>NUCLEOTIDE SEQUENCE [LARGE SCALE GENOMIC DNA]</scope>
    <source>
        <strain evidence="3">Cep018-CH2</strain>
    </source>
</reference>
<dbReference type="PANTHER" id="PTHR13211">
    <property type="entry name" value="TELOMERASE CAJAL BODY PROTEIN 1"/>
    <property type="match status" value="1"/>
</dbReference>
<comment type="caution">
    <text evidence="2">The sequence shown here is derived from an EMBL/GenBank/DDBJ whole genome shotgun (WGS) entry which is preliminary data.</text>
</comment>
<protein>
    <recommendedName>
        <fullName evidence="4">WD repeat-containing protein 79</fullName>
    </recommendedName>
</protein>
<sequence length="436" mass="47150">MDQASTSIVPHGQADDTTTRSPKAQLLAQHSAKSLEKPSKSSSSRVFYASAQWTADGTTIITGSSDQSVSSFVLPADLMNSDRNTCQLEPQATIKLPEPTQVIATAPFFNLSDTCSQTFLVGCRDHPLHLYHAFPERPHSAPIGHYKLIKHETEQYITPSSLAWQSPGTHFICGSANRLDYFDVSRHASDGPVLTVPTIPSKRHISKGHGVGMKGTVSALGISPPDVNGAGVIAAGTRTRWMGLYDLHRSDGAVANWRIRGSDLPGSSDTYSGQGIVQVLWSPCGRYLVINERQSNGLLVYDIRGSGRLLSVLAGRKTLSQQRLNCDVFQDNRHGDGGFEVWAGSQDGSVVIWDQVGLSAAEKQPSWSWNPHDSPVCSTILHKSGSVFATCSGGWEHSSIIDEYETPEGHANQVQSLRVLEESSLKIWSFGGDVAG</sequence>
<evidence type="ECO:0000256" key="1">
    <source>
        <dbReference type="SAM" id="MobiDB-lite"/>
    </source>
</evidence>
<accession>A0A5C6G9W3</accession>